<evidence type="ECO:0000313" key="3">
    <source>
        <dbReference type="Proteomes" id="UP001218188"/>
    </source>
</evidence>
<reference evidence="2" key="1">
    <citation type="submission" date="2023-03" db="EMBL/GenBank/DDBJ databases">
        <title>Massive genome expansion in bonnet fungi (Mycena s.s.) driven by repeated elements and novel gene families across ecological guilds.</title>
        <authorList>
            <consortium name="Lawrence Berkeley National Laboratory"/>
            <person name="Harder C.B."/>
            <person name="Miyauchi S."/>
            <person name="Viragh M."/>
            <person name="Kuo A."/>
            <person name="Thoen E."/>
            <person name="Andreopoulos B."/>
            <person name="Lu D."/>
            <person name="Skrede I."/>
            <person name="Drula E."/>
            <person name="Henrissat B."/>
            <person name="Morin E."/>
            <person name="Kohler A."/>
            <person name="Barry K."/>
            <person name="LaButti K."/>
            <person name="Morin E."/>
            <person name="Salamov A."/>
            <person name="Lipzen A."/>
            <person name="Mereny Z."/>
            <person name="Hegedus B."/>
            <person name="Baldrian P."/>
            <person name="Stursova M."/>
            <person name="Weitz H."/>
            <person name="Taylor A."/>
            <person name="Grigoriev I.V."/>
            <person name="Nagy L.G."/>
            <person name="Martin F."/>
            <person name="Kauserud H."/>
        </authorList>
    </citation>
    <scope>NUCLEOTIDE SEQUENCE</scope>
    <source>
        <strain evidence="2">CBHHK200</strain>
    </source>
</reference>
<protein>
    <submittedName>
        <fullName evidence="2">Uncharacterized protein</fullName>
    </submittedName>
</protein>
<proteinExistence type="predicted"/>
<keyword evidence="3" id="KW-1185">Reference proteome</keyword>
<sequence length="81" mass="8456">MRKRCVPVPAVVALLLRVPSASGERGTLPVAGTADIERDLVDRQARSGLMQWNGGVLEDFVGGAIEARGRGGISSVNPSLT</sequence>
<gene>
    <name evidence="2" type="ORF">C8F04DRAFT_730018</name>
</gene>
<feature type="chain" id="PRO_5042193369" evidence="1">
    <location>
        <begin position="24"/>
        <end position="81"/>
    </location>
</feature>
<dbReference type="AlphaFoldDB" id="A0AAD6WWZ2"/>
<evidence type="ECO:0000256" key="1">
    <source>
        <dbReference type="SAM" id="SignalP"/>
    </source>
</evidence>
<name>A0AAD6WWZ2_9AGAR</name>
<dbReference type="Proteomes" id="UP001218188">
    <property type="component" value="Unassembled WGS sequence"/>
</dbReference>
<keyword evidence="1" id="KW-0732">Signal</keyword>
<evidence type="ECO:0000313" key="2">
    <source>
        <dbReference type="EMBL" id="KAJ7030533.1"/>
    </source>
</evidence>
<feature type="signal peptide" evidence="1">
    <location>
        <begin position="1"/>
        <end position="23"/>
    </location>
</feature>
<accession>A0AAD6WWZ2</accession>
<organism evidence="2 3">
    <name type="scientific">Mycena alexandri</name>
    <dbReference type="NCBI Taxonomy" id="1745969"/>
    <lineage>
        <taxon>Eukaryota</taxon>
        <taxon>Fungi</taxon>
        <taxon>Dikarya</taxon>
        <taxon>Basidiomycota</taxon>
        <taxon>Agaricomycotina</taxon>
        <taxon>Agaricomycetes</taxon>
        <taxon>Agaricomycetidae</taxon>
        <taxon>Agaricales</taxon>
        <taxon>Marasmiineae</taxon>
        <taxon>Mycenaceae</taxon>
        <taxon>Mycena</taxon>
    </lineage>
</organism>
<dbReference type="EMBL" id="JARJCM010000090">
    <property type="protein sequence ID" value="KAJ7030533.1"/>
    <property type="molecule type" value="Genomic_DNA"/>
</dbReference>
<comment type="caution">
    <text evidence="2">The sequence shown here is derived from an EMBL/GenBank/DDBJ whole genome shotgun (WGS) entry which is preliminary data.</text>
</comment>